<evidence type="ECO:0000259" key="2">
    <source>
        <dbReference type="Pfam" id="PF07331"/>
    </source>
</evidence>
<feature type="transmembrane region" description="Helical" evidence="1">
    <location>
        <begin position="5"/>
        <end position="21"/>
    </location>
</feature>
<dbReference type="Proteomes" id="UP000182466">
    <property type="component" value="Unassembled WGS sequence"/>
</dbReference>
<evidence type="ECO:0000256" key="1">
    <source>
        <dbReference type="SAM" id="Phobius"/>
    </source>
</evidence>
<dbReference type="STRING" id="999627.SAMN05216236_109113"/>
<accession>A0A1I7BDN8</accession>
<proteinExistence type="predicted"/>
<feature type="domain" description="DUF1468" evidence="2">
    <location>
        <begin position="8"/>
        <end position="149"/>
    </location>
</feature>
<protein>
    <submittedName>
        <fullName evidence="3">Tripartite tricarboxylate transporter TctB family protein</fullName>
    </submittedName>
</protein>
<dbReference type="OrthoDB" id="6183775at2"/>
<dbReference type="EMBL" id="FPAW01000009">
    <property type="protein sequence ID" value="SFT85277.1"/>
    <property type="molecule type" value="Genomic_DNA"/>
</dbReference>
<dbReference type="InterPro" id="IPR009936">
    <property type="entry name" value="DUF1468"/>
</dbReference>
<sequence length="167" mass="18811">MRLAEIVTAGVLALLSIYLMWKSTELNVGYIPDEGPGGGFWPFWLSGIMLICTGLIAFNWFRRTSPPSQSTDVLLDGYGKRTLVLVGGGLLGFIALINIISMYGAMVVFLIYYLRFLGRHSWTLTAILSISIPVVFFIFFEALMRITLPKGMKFTEPFYNFLNTIIY</sequence>
<organism evidence="3 4">
    <name type="scientific">Sedimentitalea nanhaiensis</name>
    <dbReference type="NCBI Taxonomy" id="999627"/>
    <lineage>
        <taxon>Bacteria</taxon>
        <taxon>Pseudomonadati</taxon>
        <taxon>Pseudomonadota</taxon>
        <taxon>Alphaproteobacteria</taxon>
        <taxon>Rhodobacterales</taxon>
        <taxon>Paracoccaceae</taxon>
        <taxon>Sedimentitalea</taxon>
    </lineage>
</organism>
<dbReference type="AlphaFoldDB" id="A0A1I7BDN8"/>
<dbReference type="Pfam" id="PF07331">
    <property type="entry name" value="TctB"/>
    <property type="match status" value="1"/>
</dbReference>
<dbReference type="eggNOG" id="ENOG5032R9E">
    <property type="taxonomic scope" value="Bacteria"/>
</dbReference>
<feature type="transmembrane region" description="Helical" evidence="1">
    <location>
        <begin position="120"/>
        <end position="143"/>
    </location>
</feature>
<reference evidence="3 4" key="1">
    <citation type="submission" date="2016-10" db="EMBL/GenBank/DDBJ databases">
        <authorList>
            <person name="de Groot N.N."/>
        </authorList>
    </citation>
    <scope>NUCLEOTIDE SEQUENCE [LARGE SCALE GENOMIC DNA]</scope>
    <source>
        <strain evidence="3 4">CGMCC 1.10959</strain>
    </source>
</reference>
<gene>
    <name evidence="3" type="ORF">SAMN05216236_109113</name>
</gene>
<feature type="transmembrane region" description="Helical" evidence="1">
    <location>
        <begin position="82"/>
        <end position="114"/>
    </location>
</feature>
<name>A0A1I7BDN8_9RHOB</name>
<feature type="transmembrane region" description="Helical" evidence="1">
    <location>
        <begin position="41"/>
        <end position="61"/>
    </location>
</feature>
<keyword evidence="1" id="KW-0472">Membrane</keyword>
<evidence type="ECO:0000313" key="4">
    <source>
        <dbReference type="Proteomes" id="UP000182466"/>
    </source>
</evidence>
<keyword evidence="1" id="KW-1133">Transmembrane helix</keyword>
<evidence type="ECO:0000313" key="3">
    <source>
        <dbReference type="EMBL" id="SFT85277.1"/>
    </source>
</evidence>
<dbReference type="RefSeq" id="WP_027261750.1">
    <property type="nucleotide sequence ID" value="NZ_FPAW01000009.1"/>
</dbReference>
<keyword evidence="1" id="KW-0812">Transmembrane</keyword>
<keyword evidence="4" id="KW-1185">Reference proteome</keyword>